<keyword evidence="2" id="KW-1133">Transmembrane helix</keyword>
<evidence type="ECO:0000256" key="2">
    <source>
        <dbReference type="SAM" id="Phobius"/>
    </source>
</evidence>
<name>A0A2R7YSZ3_9ACTN</name>
<comment type="caution">
    <text evidence="3">The sequence shown here is derived from an EMBL/GenBank/DDBJ whole genome shotgun (WGS) entry which is preliminary data.</text>
</comment>
<dbReference type="EMBL" id="PYXZ01000010">
    <property type="protein sequence ID" value="PUA79423.1"/>
    <property type="molecule type" value="Genomic_DNA"/>
</dbReference>
<evidence type="ECO:0000313" key="3">
    <source>
        <dbReference type="EMBL" id="PUA79423.1"/>
    </source>
</evidence>
<feature type="region of interest" description="Disordered" evidence="1">
    <location>
        <begin position="1"/>
        <end position="25"/>
    </location>
</feature>
<organism evidence="3 4">
    <name type="scientific">Nocardioides currus</name>
    <dbReference type="NCBI Taxonomy" id="2133958"/>
    <lineage>
        <taxon>Bacteria</taxon>
        <taxon>Bacillati</taxon>
        <taxon>Actinomycetota</taxon>
        <taxon>Actinomycetes</taxon>
        <taxon>Propionibacteriales</taxon>
        <taxon>Nocardioidaceae</taxon>
        <taxon>Nocardioides</taxon>
    </lineage>
</organism>
<keyword evidence="2" id="KW-0472">Membrane</keyword>
<sequence>MTGTTPTPGRDGHAPSRPAGHPRRRRAALVVALGSAAALIGVAALAAGPDGQAGAHRSRDDLRLDWEARSSGVQVLGGDREPGTPSVQRIRHDGVSFTVTVAPARPGPNLVRIDAARIRDGELVAHGSHRGKRAHTAWVGTNADFEAGDQVRAEARPGADGLWAVVDLPAGTATVLVSHGARHRVPFAVDTGSESGGTETWTGPDGPECLTAATSSVLAGGAPPAACPADALDDADAAALTATVRALGERGVRELAVQRDDSARSRAAHDLVRRVAATYDLRLVPATAPPGPRNALLVLSGWQDAATSLTRVTALPLRQQPIRSDGTWLAPWLLSPGVVDSTAGAVLPLDFDIRDARAQEFSQTLAALFPGQSPTSSGYVAWRAARDQQPDDVRLYAASRAAYMPAEPGHGSHGSEVAWFPGGTVTAVAALTG</sequence>
<dbReference type="Proteomes" id="UP000244867">
    <property type="component" value="Unassembled WGS sequence"/>
</dbReference>
<proteinExistence type="predicted"/>
<dbReference type="OrthoDB" id="3590217at2"/>
<keyword evidence="4" id="KW-1185">Reference proteome</keyword>
<feature type="transmembrane region" description="Helical" evidence="2">
    <location>
        <begin position="27"/>
        <end position="48"/>
    </location>
</feature>
<dbReference type="AlphaFoldDB" id="A0A2R7YSZ3"/>
<evidence type="ECO:0000256" key="1">
    <source>
        <dbReference type="SAM" id="MobiDB-lite"/>
    </source>
</evidence>
<evidence type="ECO:0000313" key="4">
    <source>
        <dbReference type="Proteomes" id="UP000244867"/>
    </source>
</evidence>
<accession>A0A2R7YSZ3</accession>
<reference evidence="3 4" key="1">
    <citation type="submission" date="2018-03" db="EMBL/GenBank/DDBJ databases">
        <authorList>
            <person name="Keele B.F."/>
        </authorList>
    </citation>
    <scope>NUCLEOTIDE SEQUENCE [LARGE SCALE GENOMIC DNA]</scope>
    <source>
        <strain evidence="3 4">IB-3</strain>
    </source>
</reference>
<gene>
    <name evidence="3" type="ORF">C7S10_18775</name>
</gene>
<keyword evidence="2" id="KW-0812">Transmembrane</keyword>
<protein>
    <submittedName>
        <fullName evidence="3">Uncharacterized protein</fullName>
    </submittedName>
</protein>
<dbReference type="RefSeq" id="WP_108345993.1">
    <property type="nucleotide sequence ID" value="NZ_PYXZ01000010.1"/>
</dbReference>